<evidence type="ECO:0000313" key="6">
    <source>
        <dbReference type="EMBL" id="SVP93349.1"/>
    </source>
</evidence>
<keyword evidence="3" id="KW-0732">Signal</keyword>
<dbReference type="VEuPathDB" id="PiroplasmaDB:TA03310"/>
<dbReference type="Gene3D" id="3.30.1360.10">
    <property type="entry name" value="RNA polymerase, RBP11-like subunit"/>
    <property type="match status" value="1"/>
</dbReference>
<protein>
    <submittedName>
        <fullName evidence="5">DNA-directed RNA polymerase D subunit, putative</fullName>
    </submittedName>
</protein>
<evidence type="ECO:0000256" key="3">
    <source>
        <dbReference type="SAM" id="SignalP"/>
    </source>
</evidence>
<feature type="domain" description="DNA-directed RNA polymerase RpoA/D/Rpb3-type" evidence="4">
    <location>
        <begin position="172"/>
        <end position="424"/>
    </location>
</feature>
<proteinExistence type="predicted"/>
<dbReference type="GO" id="GO:0000428">
    <property type="term" value="C:DNA-directed RNA polymerase complex"/>
    <property type="evidence" value="ECO:0007669"/>
    <property type="project" value="UniProtKB-KW"/>
</dbReference>
<dbReference type="GO" id="GO:0046983">
    <property type="term" value="F:protein dimerization activity"/>
    <property type="evidence" value="ECO:0007669"/>
    <property type="project" value="InterPro"/>
</dbReference>
<dbReference type="SUPFAM" id="SSF55257">
    <property type="entry name" value="RBP11-like subunits of RNA polymerase"/>
    <property type="match status" value="1"/>
</dbReference>
<dbReference type="InterPro" id="IPR036603">
    <property type="entry name" value="RBP11-like"/>
</dbReference>
<sequence>MFINFNIVLCILICVCPDLFFGFKCVDFQIFSYCLGLRSTGTLLNSNILSYINKSHNKLKPFGLKVKFGDEIKKIDFPIEREAPLKNVPIPPWAIEFTGKKEPEEPYVPKHFTQKEIESGIEEFNVETRKRSKTEHIQITDCGIKSYGFKFKQIQPVRHHNGKAFTFFYIHSLHTDVIPVLLNSLRRVAKRHLGSGRITALRIPGMENEFYSVVGLREDFFELVRNLRGVIFKNVPKTATFHRPVIATLRLKGPIIAVAGHLKFDNKRSTKTASDIDNKTENKNDNIDTKADNEEGVINDYVYDKKYTGEIEVINKNHYICSLSQGCYLTMDVKIEYISNYVIPEFGPESLNRDITPDGFIHFCSSCNPVEIFGFTGERRGLDEQSTSEIVSLELHTDGSATPRVALLRSATFLLNWFDRTLYALRTNLTRDYYALKKVNTFNTSQLIHNPELNRNLPWNPFLSPEERVAHRLKWFYRKDVKRQYAIDPESKMAKEEQLAEWNRVLEKHLSYERRIPPILSDDEADFENDILVKDFQEQKKRDENPPDWIFKDPAGVGNIGQQKILGADNEPGLIPEEQLDLYSRLE</sequence>
<reference evidence="5" key="1">
    <citation type="submission" date="2018-07" db="EMBL/GenBank/DDBJ databases">
        <authorList>
            <person name="Quirk P.G."/>
            <person name="Krulwich T.A."/>
        </authorList>
    </citation>
    <scope>NUCLEOTIDE SEQUENCE</scope>
    <source>
        <strain evidence="5">Anand</strain>
    </source>
</reference>
<dbReference type="GO" id="GO:0006351">
    <property type="term" value="P:DNA-templated transcription"/>
    <property type="evidence" value="ECO:0007669"/>
    <property type="project" value="InterPro"/>
</dbReference>
<dbReference type="SMART" id="SM00662">
    <property type="entry name" value="RPOLD"/>
    <property type="match status" value="1"/>
</dbReference>
<evidence type="ECO:0000256" key="1">
    <source>
        <dbReference type="ARBA" id="ARBA00022478"/>
    </source>
</evidence>
<accession>A0A3B0MSC0</accession>
<dbReference type="EMBL" id="UIVS01000003">
    <property type="protein sequence ID" value="SVP92545.1"/>
    <property type="molecule type" value="Genomic_DNA"/>
</dbReference>
<keyword evidence="2" id="KW-0804">Transcription</keyword>
<feature type="signal peptide" evidence="3">
    <location>
        <begin position="1"/>
        <end position="22"/>
    </location>
</feature>
<dbReference type="GO" id="GO:0003899">
    <property type="term" value="F:DNA-directed RNA polymerase activity"/>
    <property type="evidence" value="ECO:0007669"/>
    <property type="project" value="InterPro"/>
</dbReference>
<feature type="chain" id="PRO_5033366898" evidence="3">
    <location>
        <begin position="23"/>
        <end position="587"/>
    </location>
</feature>
<dbReference type="Gene3D" id="2.170.120.12">
    <property type="entry name" value="DNA-directed RNA polymerase, insert domain"/>
    <property type="match status" value="1"/>
</dbReference>
<keyword evidence="1 5" id="KW-0240">DNA-directed RNA polymerase</keyword>
<evidence type="ECO:0000259" key="4">
    <source>
        <dbReference type="SMART" id="SM00662"/>
    </source>
</evidence>
<dbReference type="InterPro" id="IPR036643">
    <property type="entry name" value="RNApol_insert_sf"/>
</dbReference>
<evidence type="ECO:0000256" key="2">
    <source>
        <dbReference type="ARBA" id="ARBA00023163"/>
    </source>
</evidence>
<dbReference type="EMBL" id="UIVT01000003">
    <property type="protein sequence ID" value="SVP93349.1"/>
    <property type="molecule type" value="Genomic_DNA"/>
</dbReference>
<organism evidence="5">
    <name type="scientific">Theileria annulata</name>
    <dbReference type="NCBI Taxonomy" id="5874"/>
    <lineage>
        <taxon>Eukaryota</taxon>
        <taxon>Sar</taxon>
        <taxon>Alveolata</taxon>
        <taxon>Apicomplexa</taxon>
        <taxon>Aconoidasida</taxon>
        <taxon>Piroplasmida</taxon>
        <taxon>Theileriidae</taxon>
        <taxon>Theileria</taxon>
    </lineage>
</organism>
<dbReference type="InterPro" id="IPR011263">
    <property type="entry name" value="DNA-dir_RNA_pol_RpoA/D/Rpb3"/>
</dbReference>
<name>A0A3B0MSC0_THEAN</name>
<gene>
    <name evidence="6" type="ORF">TAT_000234000</name>
    <name evidence="5" type="ORF">TAV_000234100</name>
</gene>
<dbReference type="SUPFAM" id="SSF56553">
    <property type="entry name" value="Insert subdomain of RNA polymerase alpha subunit"/>
    <property type="match status" value="1"/>
</dbReference>
<dbReference type="AlphaFoldDB" id="A0A3B0MSC0"/>
<evidence type="ECO:0000313" key="5">
    <source>
        <dbReference type="EMBL" id="SVP92545.1"/>
    </source>
</evidence>